<feature type="domain" description="Carbohydrate kinase FGGY N-terminal" evidence="7">
    <location>
        <begin position="8"/>
        <end position="239"/>
    </location>
</feature>
<evidence type="ECO:0000259" key="7">
    <source>
        <dbReference type="Pfam" id="PF00370"/>
    </source>
</evidence>
<keyword evidence="2" id="KW-0808">Transferase</keyword>
<keyword evidence="6" id="KW-0119">Carbohydrate metabolism</keyword>
<evidence type="ECO:0000256" key="1">
    <source>
        <dbReference type="ARBA" id="ARBA00022629"/>
    </source>
</evidence>
<dbReference type="NCBIfam" id="TIGR01312">
    <property type="entry name" value="XylB"/>
    <property type="match status" value="1"/>
</dbReference>
<dbReference type="InterPro" id="IPR050406">
    <property type="entry name" value="FGGY_Carb_Kinase"/>
</dbReference>
<dbReference type="InterPro" id="IPR043129">
    <property type="entry name" value="ATPase_NBD"/>
</dbReference>
<evidence type="ECO:0000256" key="4">
    <source>
        <dbReference type="ARBA" id="ARBA00022777"/>
    </source>
</evidence>
<sequence>MNPNLQLVAGIDTSTQSVKVVIRDAKSGQLIREGRAAHPDGSEVDPAKWWSATEDAIKMAGGLDDVVAIAVAGQQHGMVALDKDGKVIRPALLWNDTRSAAEANELNNEMGGGAGIAKAVGSALVASFTVSKVRWLAKNEKANAEQVAAIALPHDWISWKISGSESISDIFTDRGDASGTGYFDSVSNEYRKDIFEKAIGSKQEITFPRIVEPRTFATKTKSGIPIAAGTGDNAAAAIGVGAQPGDVVVSLGTSGTAFAVSKTPTHDASGEVAGFADGTGHFLPLVCTLNAARILDAATRILGVSHQELGELALKAKPGANGLTLLPYFEGERTPNRPEATGVFSGMNLANSNPENFARAMIEGMLCGMADAVASLEKLGVEVKRILLVGGAAKNPAVGKIASALFGREVLIPPPGEYVAIGAAKLAAWALLGTDRPPQWDLGEVESFKETATPEVLVKYRKLRDQTEGW</sequence>
<dbReference type="CDD" id="cd07809">
    <property type="entry name" value="ASKHA_NBD_FGGY_BaXK-like"/>
    <property type="match status" value="1"/>
</dbReference>
<evidence type="ECO:0000256" key="5">
    <source>
        <dbReference type="ARBA" id="ARBA00022840"/>
    </source>
</evidence>
<dbReference type="Pfam" id="PF00370">
    <property type="entry name" value="FGGY_N"/>
    <property type="match status" value="1"/>
</dbReference>
<gene>
    <name evidence="9" type="ORF">UFOPK1842_00392</name>
</gene>
<dbReference type="InterPro" id="IPR006000">
    <property type="entry name" value="Xylulokinase"/>
</dbReference>
<dbReference type="InterPro" id="IPR018484">
    <property type="entry name" value="FGGY_N"/>
</dbReference>
<dbReference type="PROSITE" id="PS00445">
    <property type="entry name" value="FGGY_KINASES_2"/>
    <property type="match status" value="1"/>
</dbReference>
<dbReference type="PANTHER" id="PTHR43095:SF5">
    <property type="entry name" value="XYLULOSE KINASE"/>
    <property type="match status" value="1"/>
</dbReference>
<accession>A0A6J6GS68</accession>
<protein>
    <submittedName>
        <fullName evidence="9">Unannotated protein</fullName>
    </submittedName>
</protein>
<dbReference type="PANTHER" id="PTHR43095">
    <property type="entry name" value="SUGAR KINASE"/>
    <property type="match status" value="1"/>
</dbReference>
<name>A0A6J6GS68_9ZZZZ</name>
<dbReference type="GO" id="GO:0004856">
    <property type="term" value="F:D-xylulokinase activity"/>
    <property type="evidence" value="ECO:0007669"/>
    <property type="project" value="InterPro"/>
</dbReference>
<dbReference type="PROSITE" id="PS00933">
    <property type="entry name" value="FGGY_KINASES_1"/>
    <property type="match status" value="1"/>
</dbReference>
<reference evidence="9" key="1">
    <citation type="submission" date="2020-05" db="EMBL/GenBank/DDBJ databases">
        <authorList>
            <person name="Chiriac C."/>
            <person name="Salcher M."/>
            <person name="Ghai R."/>
            <person name="Kavagutti S V."/>
        </authorList>
    </citation>
    <scope>NUCLEOTIDE SEQUENCE</scope>
</reference>
<dbReference type="InterPro" id="IPR018485">
    <property type="entry name" value="FGGY_C"/>
</dbReference>
<dbReference type="GO" id="GO:0005524">
    <property type="term" value="F:ATP binding"/>
    <property type="evidence" value="ECO:0007669"/>
    <property type="project" value="UniProtKB-KW"/>
</dbReference>
<organism evidence="9">
    <name type="scientific">freshwater metagenome</name>
    <dbReference type="NCBI Taxonomy" id="449393"/>
    <lineage>
        <taxon>unclassified sequences</taxon>
        <taxon>metagenomes</taxon>
        <taxon>ecological metagenomes</taxon>
    </lineage>
</organism>
<evidence type="ECO:0000256" key="2">
    <source>
        <dbReference type="ARBA" id="ARBA00022679"/>
    </source>
</evidence>
<dbReference type="HAMAP" id="MF_02220">
    <property type="entry name" value="XylB"/>
    <property type="match status" value="1"/>
</dbReference>
<dbReference type="Gene3D" id="3.30.420.40">
    <property type="match status" value="2"/>
</dbReference>
<dbReference type="GO" id="GO:0042732">
    <property type="term" value="P:D-xylose metabolic process"/>
    <property type="evidence" value="ECO:0007669"/>
    <property type="project" value="UniProtKB-KW"/>
</dbReference>
<keyword evidence="3" id="KW-0547">Nucleotide-binding</keyword>
<feature type="domain" description="Carbohydrate kinase FGGY C-terminal" evidence="8">
    <location>
        <begin position="248"/>
        <end position="431"/>
    </location>
</feature>
<evidence type="ECO:0000313" key="9">
    <source>
        <dbReference type="EMBL" id="CAB4604222.1"/>
    </source>
</evidence>
<evidence type="ECO:0000256" key="3">
    <source>
        <dbReference type="ARBA" id="ARBA00022741"/>
    </source>
</evidence>
<dbReference type="Pfam" id="PF02782">
    <property type="entry name" value="FGGY_C"/>
    <property type="match status" value="1"/>
</dbReference>
<proteinExistence type="inferred from homology"/>
<dbReference type="InterPro" id="IPR018483">
    <property type="entry name" value="Carb_kinase_FGGY_CS"/>
</dbReference>
<dbReference type="SUPFAM" id="SSF53067">
    <property type="entry name" value="Actin-like ATPase domain"/>
    <property type="match status" value="2"/>
</dbReference>
<dbReference type="GO" id="GO:0005997">
    <property type="term" value="P:xylulose metabolic process"/>
    <property type="evidence" value="ECO:0007669"/>
    <property type="project" value="InterPro"/>
</dbReference>
<evidence type="ECO:0000259" key="8">
    <source>
        <dbReference type="Pfam" id="PF02782"/>
    </source>
</evidence>
<keyword evidence="5" id="KW-0067">ATP-binding</keyword>
<dbReference type="InterPro" id="IPR000577">
    <property type="entry name" value="Carb_kinase_FGGY"/>
</dbReference>
<keyword evidence="1" id="KW-0859">Xylose metabolism</keyword>
<dbReference type="EMBL" id="CAEZUQ010000032">
    <property type="protein sequence ID" value="CAB4604222.1"/>
    <property type="molecule type" value="Genomic_DNA"/>
</dbReference>
<evidence type="ECO:0000256" key="6">
    <source>
        <dbReference type="ARBA" id="ARBA00023277"/>
    </source>
</evidence>
<keyword evidence="4" id="KW-0418">Kinase</keyword>
<dbReference type="AlphaFoldDB" id="A0A6J6GS68"/>
<dbReference type="PIRSF" id="PIRSF000538">
    <property type="entry name" value="GlpK"/>
    <property type="match status" value="1"/>
</dbReference>